<dbReference type="InterPro" id="IPR003690">
    <property type="entry name" value="MTERF"/>
</dbReference>
<evidence type="ECO:0000256" key="2">
    <source>
        <dbReference type="ARBA" id="ARBA00022472"/>
    </source>
</evidence>
<dbReference type="Proteomes" id="UP001054889">
    <property type="component" value="Unassembled WGS sequence"/>
</dbReference>
<name>A0AAV5BQS4_ELECO</name>
<sequence length="407" mass="46513">MWQRLRLLSLAISAAHSRWRAEVGRQIFRPHAPHAAPAFLEYQLQTNLTLPQSTRAAIAPDPNPSHTTTASYLVASCGLSPAARRRNRGLPWGPHRLHCQGRRGPRSLRHYGFSDTQIAYLIRQSPRLLLIDPDKILRPKLEFFASLGFPVGYLVRKSILEHSLNKHIIPCVEFLRGILGTDANIRLAASRFPYSFIFDPEKKMRPALQALRRHGLSEEVISKLVLIQIGVLRLAPDRIAQIIEDLEALGLPVSDSRFVYGFRVMLSIKRETWLRKVALYRSLRVSEGDLLRAFRTQPTIMLISEDNIKKKLRFFLEDLKLDLSYVMQRPVVITYSLEKCIIPRCVVLSVLMRKGKIDRGIDLLRALLGNSKRFSQQYVLRYAGDIPDVVEAYGGKIKFEGFKDRMA</sequence>
<dbReference type="InterPro" id="IPR038538">
    <property type="entry name" value="MTERF_sf"/>
</dbReference>
<protein>
    <submittedName>
        <fullName evidence="4">Uncharacterized protein</fullName>
    </submittedName>
</protein>
<dbReference type="Pfam" id="PF02536">
    <property type="entry name" value="mTERF"/>
    <property type="match status" value="1"/>
</dbReference>
<dbReference type="FunFam" id="1.25.70.10:FF:000001">
    <property type="entry name" value="Mitochondrial transcription termination factor-like"/>
    <property type="match status" value="1"/>
</dbReference>
<organism evidence="4 5">
    <name type="scientific">Eleusine coracana subsp. coracana</name>
    <dbReference type="NCBI Taxonomy" id="191504"/>
    <lineage>
        <taxon>Eukaryota</taxon>
        <taxon>Viridiplantae</taxon>
        <taxon>Streptophyta</taxon>
        <taxon>Embryophyta</taxon>
        <taxon>Tracheophyta</taxon>
        <taxon>Spermatophyta</taxon>
        <taxon>Magnoliopsida</taxon>
        <taxon>Liliopsida</taxon>
        <taxon>Poales</taxon>
        <taxon>Poaceae</taxon>
        <taxon>PACMAD clade</taxon>
        <taxon>Chloridoideae</taxon>
        <taxon>Cynodonteae</taxon>
        <taxon>Eleusininae</taxon>
        <taxon>Eleusine</taxon>
    </lineage>
</organism>
<comment type="caution">
    <text evidence="4">The sequence shown here is derived from an EMBL/GenBank/DDBJ whole genome shotgun (WGS) entry which is preliminary data.</text>
</comment>
<dbReference type="SMART" id="SM00733">
    <property type="entry name" value="Mterf"/>
    <property type="match status" value="6"/>
</dbReference>
<reference evidence="4" key="1">
    <citation type="journal article" date="2018" name="DNA Res.">
        <title>Multiple hybrid de novo genome assembly of finger millet, an orphan allotetraploid crop.</title>
        <authorList>
            <person name="Hatakeyama M."/>
            <person name="Aluri S."/>
            <person name="Balachadran M.T."/>
            <person name="Sivarajan S.R."/>
            <person name="Patrignani A."/>
            <person name="Gruter S."/>
            <person name="Poveda L."/>
            <person name="Shimizu-Inatsugi R."/>
            <person name="Baeten J."/>
            <person name="Francoijs K.J."/>
            <person name="Nataraja K.N."/>
            <person name="Reddy Y.A.N."/>
            <person name="Phadnis S."/>
            <person name="Ravikumar R.L."/>
            <person name="Schlapbach R."/>
            <person name="Sreeman S.M."/>
            <person name="Shimizu K.K."/>
        </authorList>
    </citation>
    <scope>NUCLEOTIDE SEQUENCE</scope>
</reference>
<keyword evidence="2" id="KW-0804">Transcription</keyword>
<dbReference type="PANTHER" id="PTHR13068">
    <property type="entry name" value="CGI-12 PROTEIN-RELATED"/>
    <property type="match status" value="1"/>
</dbReference>
<dbReference type="Gene3D" id="1.25.70.10">
    <property type="entry name" value="Transcription termination factor 3, mitochondrial"/>
    <property type="match status" value="2"/>
</dbReference>
<reference evidence="4" key="2">
    <citation type="submission" date="2021-12" db="EMBL/GenBank/DDBJ databases">
        <title>Resequencing data analysis of finger millet.</title>
        <authorList>
            <person name="Hatakeyama M."/>
            <person name="Aluri S."/>
            <person name="Balachadran M.T."/>
            <person name="Sivarajan S.R."/>
            <person name="Poveda L."/>
            <person name="Shimizu-Inatsugi R."/>
            <person name="Schlapbach R."/>
            <person name="Sreeman S.M."/>
            <person name="Shimizu K.K."/>
        </authorList>
    </citation>
    <scope>NUCLEOTIDE SEQUENCE</scope>
</reference>
<keyword evidence="2" id="KW-0805">Transcription regulation</keyword>
<keyword evidence="3" id="KW-0809">Transit peptide</keyword>
<evidence type="ECO:0000256" key="1">
    <source>
        <dbReference type="ARBA" id="ARBA00007692"/>
    </source>
</evidence>
<dbReference type="EMBL" id="BQKI01000002">
    <property type="protein sequence ID" value="GJM88536.1"/>
    <property type="molecule type" value="Genomic_DNA"/>
</dbReference>
<dbReference type="GO" id="GO:0006353">
    <property type="term" value="P:DNA-templated transcription termination"/>
    <property type="evidence" value="ECO:0007669"/>
    <property type="project" value="UniProtKB-KW"/>
</dbReference>
<comment type="similarity">
    <text evidence="1">Belongs to the mTERF family.</text>
</comment>
<dbReference type="PANTHER" id="PTHR13068:SF93">
    <property type="entry name" value="OS05G0403600 PROTEIN"/>
    <property type="match status" value="1"/>
</dbReference>
<dbReference type="GO" id="GO:0003676">
    <property type="term" value="F:nucleic acid binding"/>
    <property type="evidence" value="ECO:0007669"/>
    <property type="project" value="InterPro"/>
</dbReference>
<evidence type="ECO:0000313" key="5">
    <source>
        <dbReference type="Proteomes" id="UP001054889"/>
    </source>
</evidence>
<evidence type="ECO:0000313" key="4">
    <source>
        <dbReference type="EMBL" id="GJM88536.1"/>
    </source>
</evidence>
<accession>A0AAV5BQS4</accession>
<proteinExistence type="inferred from homology"/>
<keyword evidence="5" id="KW-1185">Reference proteome</keyword>
<evidence type="ECO:0000256" key="3">
    <source>
        <dbReference type="ARBA" id="ARBA00022946"/>
    </source>
</evidence>
<keyword evidence="2" id="KW-0806">Transcription termination</keyword>
<dbReference type="AlphaFoldDB" id="A0AAV5BQS4"/>
<gene>
    <name evidence="4" type="primary">ga04610</name>
    <name evidence="4" type="ORF">PR202_ga04610</name>
</gene>